<dbReference type="GO" id="GO:0005694">
    <property type="term" value="C:chromosome"/>
    <property type="evidence" value="ECO:0007669"/>
    <property type="project" value="UniProtKB-SubCell"/>
</dbReference>
<evidence type="ECO:0000259" key="4">
    <source>
        <dbReference type="SMART" id="SM00968"/>
    </source>
</evidence>
<feature type="domain" description="SMC hinge" evidence="4">
    <location>
        <begin position="34"/>
        <end position="120"/>
    </location>
</feature>
<dbReference type="GO" id="GO:0006302">
    <property type="term" value="P:double-strand break repair"/>
    <property type="evidence" value="ECO:0007669"/>
    <property type="project" value="InterPro"/>
</dbReference>
<dbReference type="EMBL" id="NHOQ01002355">
    <property type="protein sequence ID" value="PWA17936.1"/>
    <property type="molecule type" value="Genomic_DNA"/>
</dbReference>
<dbReference type="AlphaFoldDB" id="A0A315V3N6"/>
<dbReference type="InterPro" id="IPR058616">
    <property type="entry name" value="Ig_SMCHD1_8th"/>
</dbReference>
<feature type="non-terminal residue" evidence="5">
    <location>
        <position position="1"/>
    </location>
</feature>
<dbReference type="SMART" id="SM00968">
    <property type="entry name" value="SMC_hinge"/>
    <property type="match status" value="2"/>
</dbReference>
<feature type="compositionally biased region" description="Polar residues" evidence="3">
    <location>
        <begin position="591"/>
        <end position="602"/>
    </location>
</feature>
<proteinExistence type="predicted"/>
<sequence>IQNIDSLLREKTAEREKIESTPRRVFPLPNRSGPDILGKVGHLAHISNEDAAWVISWHLSSEMDCVITKTTAEAQRIFRSEHGRQQVMALDSIYFIHPVFKNILGNTILMDDIESATNYRKAVIQNGNYCPTILTRDGNRLLSSGKFGGTQNKAPSEIAKVFGAPLPPRYDTLQKEIGLFSLIASLWQELLLKEDKMIQVNDCRCEKIIKKTLKTSGLDFKGFVQVVQKEFSVPSNERFVLTTTDRITVDADKFEKLKDGTTLYLLRKMDQVLLASVEEEINFVPHYNTLIENIANRILVENMTLKITDQFGNSAGQNLDGTVFISIKCPEEERNRRLPLFDGKTSTISIKLKEGSVLINIEDSKKCLDQKKSEVERIEKMPRRIFSIHNKFSRPDVLGMVGELAFVADEDVARVISWLLQGDMDCVITTTTTAAQKIYDDTQGNQQVMALDSILVQQRDRPLPHIQNCQELFKPSGNPTFARKHLIYRDKQLSCDRNNLIKVFKNLLGDTIVMDDLYSATNYRKAVNVLHQYCAAVEEIEKAKKDLSHYCPKWVDEMQNEKTQIDVITKEIEEINQQLASVSVRAGKRASGNSEESPGTASKRQRRRCMDQPGSFSEMN</sequence>
<dbReference type="Pfam" id="PF26199">
    <property type="entry name" value="Ig_SMCHD1_8th"/>
    <property type="match status" value="1"/>
</dbReference>
<dbReference type="STRING" id="33528.ENSGAFP00000003065"/>
<protein>
    <recommendedName>
        <fullName evidence="4">SMC hinge domain-containing protein</fullName>
    </recommendedName>
</protein>
<evidence type="ECO:0000256" key="1">
    <source>
        <dbReference type="ARBA" id="ARBA00004286"/>
    </source>
</evidence>
<reference evidence="5 6" key="1">
    <citation type="journal article" date="2018" name="G3 (Bethesda)">
        <title>A High-Quality Reference Genome for the Invasive Mosquitofish Gambusia affinis Using a Chicago Library.</title>
        <authorList>
            <person name="Hoffberg S.L."/>
            <person name="Troendle N.J."/>
            <person name="Glenn T.C."/>
            <person name="Mahmud O."/>
            <person name="Louha S."/>
            <person name="Chalopin D."/>
            <person name="Bennetzen J.L."/>
            <person name="Mauricio R."/>
        </authorList>
    </citation>
    <scope>NUCLEOTIDE SEQUENCE [LARGE SCALE GENOMIC DNA]</scope>
    <source>
        <strain evidence="5">NE01/NJP1002.9</strain>
        <tissue evidence="5">Muscle</tissue>
    </source>
</reference>
<keyword evidence="6" id="KW-1185">Reference proteome</keyword>
<dbReference type="GO" id="GO:0051276">
    <property type="term" value="P:chromosome organization"/>
    <property type="evidence" value="ECO:0007669"/>
    <property type="project" value="InterPro"/>
</dbReference>
<dbReference type="SUPFAM" id="SSF75553">
    <property type="entry name" value="Smc hinge domain"/>
    <property type="match status" value="2"/>
</dbReference>
<name>A0A315V3N6_GAMAF</name>
<dbReference type="InterPro" id="IPR038892">
    <property type="entry name" value="SMCHD1"/>
</dbReference>
<gene>
    <name evidence="5" type="ORF">CCH79_00004079</name>
</gene>
<evidence type="ECO:0000313" key="5">
    <source>
        <dbReference type="EMBL" id="PWA17936.1"/>
    </source>
</evidence>
<feature type="domain" description="SMC hinge" evidence="4">
    <location>
        <begin position="395"/>
        <end position="524"/>
    </location>
</feature>
<feature type="region of interest" description="Disordered" evidence="3">
    <location>
        <begin position="583"/>
        <end position="620"/>
    </location>
</feature>
<keyword evidence="2" id="KW-0158">Chromosome</keyword>
<evidence type="ECO:0000313" key="6">
    <source>
        <dbReference type="Proteomes" id="UP000250572"/>
    </source>
</evidence>
<evidence type="ECO:0000256" key="3">
    <source>
        <dbReference type="SAM" id="MobiDB-lite"/>
    </source>
</evidence>
<dbReference type="InterPro" id="IPR010935">
    <property type="entry name" value="SMC_hinge"/>
</dbReference>
<accession>A0A315V3N6</accession>
<dbReference type="GO" id="GO:0005524">
    <property type="term" value="F:ATP binding"/>
    <property type="evidence" value="ECO:0007669"/>
    <property type="project" value="InterPro"/>
</dbReference>
<dbReference type="PANTHER" id="PTHR22640">
    <property type="entry name" value="STRUCTURAL MAINTENANCE OF CHROMOSOMES FLEXIBLE HINGE DOMAIN-CONTAINING PROTEIN 1"/>
    <property type="match status" value="1"/>
</dbReference>
<organism evidence="5 6">
    <name type="scientific">Gambusia affinis</name>
    <name type="common">Western mosquitofish</name>
    <name type="synonym">Heterandria affinis</name>
    <dbReference type="NCBI Taxonomy" id="33528"/>
    <lineage>
        <taxon>Eukaryota</taxon>
        <taxon>Metazoa</taxon>
        <taxon>Chordata</taxon>
        <taxon>Craniata</taxon>
        <taxon>Vertebrata</taxon>
        <taxon>Euteleostomi</taxon>
        <taxon>Actinopterygii</taxon>
        <taxon>Neopterygii</taxon>
        <taxon>Teleostei</taxon>
        <taxon>Neoteleostei</taxon>
        <taxon>Acanthomorphata</taxon>
        <taxon>Ovalentaria</taxon>
        <taxon>Atherinomorphae</taxon>
        <taxon>Cyprinodontiformes</taxon>
        <taxon>Poeciliidae</taxon>
        <taxon>Poeciliinae</taxon>
        <taxon>Gambusia</taxon>
    </lineage>
</organism>
<dbReference type="Proteomes" id="UP000250572">
    <property type="component" value="Unassembled WGS sequence"/>
</dbReference>
<comment type="subcellular location">
    <subcellularLocation>
        <location evidence="1">Chromosome</location>
    </subcellularLocation>
</comment>
<comment type="caution">
    <text evidence="5">The sequence shown here is derived from an EMBL/GenBank/DDBJ whole genome shotgun (WGS) entry which is preliminary data.</text>
</comment>
<dbReference type="Pfam" id="PF06470">
    <property type="entry name" value="SMC_hinge"/>
    <property type="match status" value="1"/>
</dbReference>
<evidence type="ECO:0000256" key="2">
    <source>
        <dbReference type="ARBA" id="ARBA00022454"/>
    </source>
</evidence>
<dbReference type="PANTHER" id="PTHR22640:SF2">
    <property type="entry name" value="STRUCTURAL MAINTENANCE OF CHROMOSOMES FLEXIBLE HINGE DOMAIN-CONTAINING PROTEIN 1"/>
    <property type="match status" value="1"/>
</dbReference>
<dbReference type="InterPro" id="IPR036277">
    <property type="entry name" value="SMC_hinge_sf"/>
</dbReference>